<protein>
    <submittedName>
        <fullName evidence="1">ATP-binding cassette sub-family C member Sur</fullName>
    </submittedName>
</protein>
<dbReference type="GO" id="GO:0005524">
    <property type="term" value="F:ATP binding"/>
    <property type="evidence" value="ECO:0007669"/>
    <property type="project" value="UniProtKB-KW"/>
</dbReference>
<accession>A0A8J4YL29</accession>
<sequence>MDSPFSALDSGVAGRIWVEGVLGLLLGRRRTVILATHLTHFSRRAHKIIYLEGGRISVQGSPLEVARAAPKLWQAWSDGGEGQRAEGAIEVAGGEGRTARERWALVRLVSRLALRQSSTRASRRGISDEADKYNNEHNKWK</sequence>
<comment type="caution">
    <text evidence="1">The sequence shown here is derived from an EMBL/GenBank/DDBJ whole genome shotgun (WGS) entry which is preliminary data.</text>
</comment>
<dbReference type="AlphaFoldDB" id="A0A8J4YL29"/>
<keyword evidence="1" id="KW-0067">ATP-binding</keyword>
<dbReference type="InterPro" id="IPR027417">
    <property type="entry name" value="P-loop_NTPase"/>
</dbReference>
<name>A0A8J4YL29_CHIOP</name>
<evidence type="ECO:0000313" key="1">
    <source>
        <dbReference type="EMBL" id="KAG0730313.1"/>
    </source>
</evidence>
<gene>
    <name evidence="1" type="primary">Sur_2</name>
    <name evidence="1" type="ORF">GWK47_028488</name>
</gene>
<dbReference type="Proteomes" id="UP000770661">
    <property type="component" value="Unassembled WGS sequence"/>
</dbReference>
<proteinExistence type="predicted"/>
<dbReference type="Gene3D" id="3.40.50.300">
    <property type="entry name" value="P-loop containing nucleotide triphosphate hydrolases"/>
    <property type="match status" value="1"/>
</dbReference>
<reference evidence="1" key="1">
    <citation type="submission" date="2020-07" db="EMBL/GenBank/DDBJ databases">
        <title>The High-quality genome of the commercially important snow crab, Chionoecetes opilio.</title>
        <authorList>
            <person name="Jeong J.-H."/>
            <person name="Ryu S."/>
        </authorList>
    </citation>
    <scope>NUCLEOTIDE SEQUENCE</scope>
    <source>
        <strain evidence="1">MADBK_172401_WGS</strain>
        <tissue evidence="1">Digestive gland</tissue>
    </source>
</reference>
<organism evidence="1 2">
    <name type="scientific">Chionoecetes opilio</name>
    <name type="common">Atlantic snow crab</name>
    <name type="synonym">Cancer opilio</name>
    <dbReference type="NCBI Taxonomy" id="41210"/>
    <lineage>
        <taxon>Eukaryota</taxon>
        <taxon>Metazoa</taxon>
        <taxon>Ecdysozoa</taxon>
        <taxon>Arthropoda</taxon>
        <taxon>Crustacea</taxon>
        <taxon>Multicrustacea</taxon>
        <taxon>Malacostraca</taxon>
        <taxon>Eumalacostraca</taxon>
        <taxon>Eucarida</taxon>
        <taxon>Decapoda</taxon>
        <taxon>Pleocyemata</taxon>
        <taxon>Brachyura</taxon>
        <taxon>Eubrachyura</taxon>
        <taxon>Majoidea</taxon>
        <taxon>Majidae</taxon>
        <taxon>Chionoecetes</taxon>
    </lineage>
</organism>
<dbReference type="EMBL" id="JACEEZ010000281">
    <property type="protein sequence ID" value="KAG0730313.1"/>
    <property type="molecule type" value="Genomic_DNA"/>
</dbReference>
<keyword evidence="1" id="KW-0547">Nucleotide-binding</keyword>
<dbReference type="SUPFAM" id="SSF52540">
    <property type="entry name" value="P-loop containing nucleoside triphosphate hydrolases"/>
    <property type="match status" value="1"/>
</dbReference>
<keyword evidence="2" id="KW-1185">Reference proteome</keyword>
<evidence type="ECO:0000313" key="2">
    <source>
        <dbReference type="Proteomes" id="UP000770661"/>
    </source>
</evidence>